<dbReference type="PRINTS" id="PR00300">
    <property type="entry name" value="CLPPROTEASEA"/>
</dbReference>
<evidence type="ECO:0000256" key="12">
    <source>
        <dbReference type="SAM" id="MobiDB-lite"/>
    </source>
</evidence>
<keyword evidence="15" id="KW-1185">Reference proteome</keyword>
<dbReference type="Pfam" id="PF22608">
    <property type="entry name" value="DNAX_ATPase_lid"/>
    <property type="match status" value="1"/>
</dbReference>
<dbReference type="GO" id="GO:0003887">
    <property type="term" value="F:DNA-directed DNA polymerase activity"/>
    <property type="evidence" value="ECO:0007669"/>
    <property type="project" value="UniProtKB-EC"/>
</dbReference>
<evidence type="ECO:0000256" key="9">
    <source>
        <dbReference type="ARBA" id="ARBA00022932"/>
    </source>
</evidence>
<evidence type="ECO:0000313" key="15">
    <source>
        <dbReference type="Proteomes" id="UP001170954"/>
    </source>
</evidence>
<dbReference type="PANTHER" id="PTHR11669">
    <property type="entry name" value="REPLICATION FACTOR C / DNA POLYMERASE III GAMMA-TAU SUBUNIT"/>
    <property type="match status" value="1"/>
</dbReference>
<dbReference type="InterPro" id="IPR008921">
    <property type="entry name" value="DNA_pol3_clamp-load_cplx_C"/>
</dbReference>
<keyword evidence="3 11" id="KW-0548">Nucleotidyltransferase</keyword>
<keyword evidence="4 11" id="KW-0235">DNA replication</keyword>
<keyword evidence="5" id="KW-0479">Metal-binding</keyword>
<accession>A0ABT7NPK4</accession>
<keyword evidence="2 11" id="KW-0808">Transferase</keyword>
<dbReference type="NCBIfam" id="TIGR02397">
    <property type="entry name" value="dnaX_nterm"/>
    <property type="match status" value="1"/>
</dbReference>
<reference evidence="14" key="2">
    <citation type="journal article" date="2022" name="Sci. Total Environ.">
        <title>Prevalence, transmission, and molecular epidemiology of tet(X)-positive bacteria among humans, animals, and environmental niches in China: An epidemiological, and genomic-based study.</title>
        <authorList>
            <person name="Dong N."/>
            <person name="Zeng Y."/>
            <person name="Cai C."/>
            <person name="Sun C."/>
            <person name="Lu J."/>
            <person name="Liu C."/>
            <person name="Zhou H."/>
            <person name="Sun Q."/>
            <person name="Shu L."/>
            <person name="Wang H."/>
            <person name="Wang Y."/>
            <person name="Wang S."/>
            <person name="Wu C."/>
            <person name="Chan E.W."/>
            <person name="Chen G."/>
            <person name="Shen Z."/>
            <person name="Chen S."/>
            <person name="Zhang R."/>
        </authorList>
    </citation>
    <scope>NUCLEOTIDE SEQUENCE</scope>
    <source>
        <strain evidence="14">R1692</strain>
    </source>
</reference>
<dbReference type="Pfam" id="PF13177">
    <property type="entry name" value="DNA_pol3_delta2"/>
    <property type="match status" value="1"/>
</dbReference>
<dbReference type="CDD" id="cd00009">
    <property type="entry name" value="AAA"/>
    <property type="match status" value="1"/>
</dbReference>
<dbReference type="InterPro" id="IPR045085">
    <property type="entry name" value="HLD_clamp_pol_III_gamma_tau"/>
</dbReference>
<dbReference type="InterPro" id="IPR001270">
    <property type="entry name" value="ClpA/B"/>
</dbReference>
<comment type="catalytic activity">
    <reaction evidence="10 11">
        <text>DNA(n) + a 2'-deoxyribonucleoside 5'-triphosphate = DNA(n+1) + diphosphate</text>
        <dbReference type="Rhea" id="RHEA:22508"/>
        <dbReference type="Rhea" id="RHEA-COMP:17339"/>
        <dbReference type="Rhea" id="RHEA-COMP:17340"/>
        <dbReference type="ChEBI" id="CHEBI:33019"/>
        <dbReference type="ChEBI" id="CHEBI:61560"/>
        <dbReference type="ChEBI" id="CHEBI:173112"/>
        <dbReference type="EC" id="2.7.7.7"/>
    </reaction>
</comment>
<evidence type="ECO:0000259" key="13">
    <source>
        <dbReference type="SMART" id="SM00382"/>
    </source>
</evidence>
<evidence type="ECO:0000256" key="5">
    <source>
        <dbReference type="ARBA" id="ARBA00022723"/>
    </source>
</evidence>
<dbReference type="Gene3D" id="1.20.272.10">
    <property type="match status" value="1"/>
</dbReference>
<feature type="region of interest" description="Disordered" evidence="12">
    <location>
        <begin position="419"/>
        <end position="454"/>
    </location>
</feature>
<evidence type="ECO:0000256" key="4">
    <source>
        <dbReference type="ARBA" id="ARBA00022705"/>
    </source>
</evidence>
<dbReference type="InterPro" id="IPR022754">
    <property type="entry name" value="DNA_pol_III_gamma-3"/>
</dbReference>
<feature type="domain" description="AAA+ ATPase" evidence="13">
    <location>
        <begin position="38"/>
        <end position="181"/>
    </location>
</feature>
<dbReference type="InterPro" id="IPR027417">
    <property type="entry name" value="P-loop_NTPase"/>
</dbReference>
<protein>
    <recommendedName>
        <fullName evidence="11">DNA polymerase III subunit gamma/tau</fullName>
        <ecNumber evidence="11">2.7.7.7</ecNumber>
    </recommendedName>
</protein>
<dbReference type="SMART" id="SM00382">
    <property type="entry name" value="AAA"/>
    <property type="match status" value="1"/>
</dbReference>
<dbReference type="InterPro" id="IPR050238">
    <property type="entry name" value="DNA_Rep/Repair_Clamp_Loader"/>
</dbReference>
<keyword evidence="6 11" id="KW-0547">Nucleotide-binding</keyword>
<dbReference type="SUPFAM" id="SSF52540">
    <property type="entry name" value="P-loop containing nucleoside triphosphate hydrolases"/>
    <property type="match status" value="1"/>
</dbReference>
<dbReference type="NCBIfam" id="NF011531">
    <property type="entry name" value="PRK14971.1"/>
    <property type="match status" value="1"/>
</dbReference>
<sequence>MDNFIVSARKYRPVTFDSVVGQQHITGTLKNAIRNNQLAQAFLFCGPRGVGKTTCARILAKTINCEQITAGNEACGECDSCKSFQNGNSFSIHELDAASNNSVDDIRSLIDQVRIPPQTGKYKIYIIDEVHMLSQQAFNAFLKTLEEPPSYAIFILATTEKHKILPTILSRCQIFDFNRIKVEDMANHLASIAGKEGITFEPDGLHVIAQKADGGLRDALSMFDQIVSFSNKQLTYKAVIDNLNILDYDYYFQLLDAIYKQDAANALLVFDSILNKGFDGGHFISGLSSHIRNLLVTKDPSTLKLLEVSENVKKRYLEQAQQLSSGLLLSALNIANQCEVNYRTSKNQRLQVELALLKMCHISSAIALAQNGIPAQAEVKKKLPESGIKEAPKTTSPSNNPSQFTSPVAKQIDNNALATSTSNAAPVTAAATTPAENSTTKSNESAAKPAFKGWGNFKPANSLPNLNTIFDEKKTSDSDGPELVEGSEYLEVTQNAFLSKWNIFAEKLKADNKITLFTIMTASTPTLNGVTIEVEVENAVQSDQLKLGKIDILNFLRVELRNFALDLNVVMVEKTKDRKPYTAQEKYQAMVAKNPLLEELRKTFDLGLS</sequence>
<comment type="function">
    <text evidence="11">DNA polymerase III is a complex, multichain enzyme responsible for most of the replicative synthesis in bacteria. This DNA polymerase also exhibits 3' to 5' exonuclease activity.</text>
</comment>
<dbReference type="InterPro" id="IPR003593">
    <property type="entry name" value="AAA+_ATPase"/>
</dbReference>
<evidence type="ECO:0000256" key="7">
    <source>
        <dbReference type="ARBA" id="ARBA00022833"/>
    </source>
</evidence>
<dbReference type="NCBIfam" id="TIGR01128">
    <property type="entry name" value="holA"/>
    <property type="match status" value="1"/>
</dbReference>
<comment type="caution">
    <text evidence="14">The sequence shown here is derived from an EMBL/GenBank/DDBJ whole genome shotgun (WGS) entry which is preliminary data.</text>
</comment>
<dbReference type="Gene3D" id="1.10.8.60">
    <property type="match status" value="1"/>
</dbReference>
<evidence type="ECO:0000313" key="14">
    <source>
        <dbReference type="EMBL" id="MDM1049181.1"/>
    </source>
</evidence>
<dbReference type="InterPro" id="IPR012763">
    <property type="entry name" value="DNA_pol_III_sug/sutau_N"/>
</dbReference>
<feature type="compositionally biased region" description="Low complexity" evidence="12">
    <location>
        <begin position="419"/>
        <end position="435"/>
    </location>
</feature>
<dbReference type="CDD" id="cd18137">
    <property type="entry name" value="HLD_clamp_pol_III_gamma_tau"/>
    <property type="match status" value="1"/>
</dbReference>
<reference evidence="14" key="1">
    <citation type="submission" date="2020-06" db="EMBL/GenBank/DDBJ databases">
        <authorList>
            <person name="Dong N."/>
        </authorList>
    </citation>
    <scope>NUCLEOTIDE SEQUENCE</scope>
    <source>
        <strain evidence="14">R1692</strain>
    </source>
</reference>
<evidence type="ECO:0000256" key="2">
    <source>
        <dbReference type="ARBA" id="ARBA00022679"/>
    </source>
</evidence>
<dbReference type="RefSeq" id="WP_286651693.1">
    <property type="nucleotide sequence ID" value="NZ_JACAGK010000039.1"/>
</dbReference>
<dbReference type="Gene3D" id="3.40.50.300">
    <property type="entry name" value="P-loop containing nucleotide triphosphate hydrolases"/>
    <property type="match status" value="1"/>
</dbReference>
<evidence type="ECO:0000256" key="6">
    <source>
        <dbReference type="ARBA" id="ARBA00022741"/>
    </source>
</evidence>
<feature type="compositionally biased region" description="Polar residues" evidence="12">
    <location>
        <begin position="436"/>
        <end position="445"/>
    </location>
</feature>
<dbReference type="SUPFAM" id="SSF48019">
    <property type="entry name" value="post-AAA+ oligomerization domain-like"/>
    <property type="match status" value="1"/>
</dbReference>
<keyword evidence="7" id="KW-0862">Zinc</keyword>
<keyword evidence="8 11" id="KW-0067">ATP-binding</keyword>
<dbReference type="EC" id="2.7.7.7" evidence="11"/>
<evidence type="ECO:0000256" key="1">
    <source>
        <dbReference type="ARBA" id="ARBA00006360"/>
    </source>
</evidence>
<evidence type="ECO:0000256" key="8">
    <source>
        <dbReference type="ARBA" id="ARBA00022840"/>
    </source>
</evidence>
<dbReference type="NCBIfam" id="NF004046">
    <property type="entry name" value="PRK05563.1"/>
    <property type="match status" value="1"/>
</dbReference>
<comment type="similarity">
    <text evidence="1 11">Belongs to the DnaX/STICHEL family.</text>
</comment>
<evidence type="ECO:0000256" key="3">
    <source>
        <dbReference type="ARBA" id="ARBA00022695"/>
    </source>
</evidence>
<dbReference type="PANTHER" id="PTHR11669:SF0">
    <property type="entry name" value="PROTEIN STICHEL-LIKE 2"/>
    <property type="match status" value="1"/>
</dbReference>
<dbReference type="InterPro" id="IPR005790">
    <property type="entry name" value="DNA_polIII_delta"/>
</dbReference>
<feature type="region of interest" description="Disordered" evidence="12">
    <location>
        <begin position="385"/>
        <end position="407"/>
    </location>
</feature>
<comment type="subunit">
    <text evidence="11">DNA polymerase III contains a core (composed of alpha, epsilon and theta chains) that associates with a tau subunit. This core dimerizes to form the POLIII' complex. PolIII' associates with the gamma complex (composed of gamma, delta, delta', psi and chi chains) and with the beta chain to form the complete DNA polymerase III complex.</text>
</comment>
<name>A0ABT7NPK4_9SPHI</name>
<dbReference type="Pfam" id="PF12169">
    <property type="entry name" value="DNA_pol3_gamma3"/>
    <property type="match status" value="1"/>
</dbReference>
<gene>
    <name evidence="11" type="primary">dnaX</name>
    <name evidence="14" type="ORF">HX018_13140</name>
</gene>
<proteinExistence type="inferred from homology"/>
<evidence type="ECO:0000256" key="11">
    <source>
        <dbReference type="RuleBase" id="RU364063"/>
    </source>
</evidence>
<keyword evidence="9 11" id="KW-0239">DNA-directed DNA polymerase</keyword>
<organism evidence="14 15">
    <name type="scientific">Sphingobacterium hotanense</name>
    <dbReference type="NCBI Taxonomy" id="649196"/>
    <lineage>
        <taxon>Bacteria</taxon>
        <taxon>Pseudomonadati</taxon>
        <taxon>Bacteroidota</taxon>
        <taxon>Sphingobacteriia</taxon>
        <taxon>Sphingobacteriales</taxon>
        <taxon>Sphingobacteriaceae</taxon>
        <taxon>Sphingobacterium</taxon>
    </lineage>
</organism>
<feature type="compositionally biased region" description="Polar residues" evidence="12">
    <location>
        <begin position="393"/>
        <end position="407"/>
    </location>
</feature>
<dbReference type="Proteomes" id="UP001170954">
    <property type="component" value="Unassembled WGS sequence"/>
</dbReference>
<evidence type="ECO:0000256" key="10">
    <source>
        <dbReference type="ARBA" id="ARBA00049244"/>
    </source>
</evidence>
<dbReference type="EMBL" id="JACAGK010000039">
    <property type="protein sequence ID" value="MDM1049181.1"/>
    <property type="molecule type" value="Genomic_DNA"/>
</dbReference>